<keyword evidence="7" id="KW-1185">Reference proteome</keyword>
<feature type="region of interest" description="Disordered" evidence="4">
    <location>
        <begin position="1"/>
        <end position="23"/>
    </location>
</feature>
<dbReference type="EMBL" id="VZRB01000004">
    <property type="protein sequence ID" value="KAB1148832.1"/>
    <property type="molecule type" value="Genomic_DNA"/>
</dbReference>
<sequence>MSREQRVRVDTMLRQPRPRGPQSVEAFRGRFKSTMAQMIVPGGLRTTQTTLGDRPALHVAPDNNPRRGTILYFHGGGWVAGSPETALAMTGHLVAKTGFTSYSLDYRLAPEHPFPAAIDDALSAYRALLDSGQDPSAIAFAGDSSGGALTVTTCLAARDAGLPLPAAIVAFSPSLDATGSGESMDTKAGIDPIFTREYLKETIAPLYLAGQDPRQPMVSPALSADPTGFPPMLLQAGTNEVLLDDSTRMAARARTAGVSVILDITADVPHVFQSFAGVLDEADEALERAALFLTQHVRSIEPAAVSAR</sequence>
<dbReference type="InterPro" id="IPR002168">
    <property type="entry name" value="Lipase_GDXG_HIS_AS"/>
</dbReference>
<evidence type="ECO:0000259" key="5">
    <source>
        <dbReference type="Pfam" id="PF07859"/>
    </source>
</evidence>
<evidence type="ECO:0000256" key="3">
    <source>
        <dbReference type="PROSITE-ProRule" id="PRU10038"/>
    </source>
</evidence>
<evidence type="ECO:0000313" key="7">
    <source>
        <dbReference type="Proteomes" id="UP000442707"/>
    </source>
</evidence>
<dbReference type="RefSeq" id="WP_150946183.1">
    <property type="nucleotide sequence ID" value="NZ_VZRB01000004.1"/>
</dbReference>
<comment type="similarity">
    <text evidence="1">Belongs to the 'GDXG' lipolytic enzyme family.</text>
</comment>
<dbReference type="InterPro" id="IPR033140">
    <property type="entry name" value="Lipase_GDXG_put_SER_AS"/>
</dbReference>
<evidence type="ECO:0000256" key="2">
    <source>
        <dbReference type="ARBA" id="ARBA00022801"/>
    </source>
</evidence>
<dbReference type="InterPro" id="IPR013094">
    <property type="entry name" value="AB_hydrolase_3"/>
</dbReference>
<name>A0A6H9V2Z8_9ACTN</name>
<dbReference type="InterPro" id="IPR050300">
    <property type="entry name" value="GDXG_lipolytic_enzyme"/>
</dbReference>
<comment type="caution">
    <text evidence="6">The sequence shown here is derived from an EMBL/GenBank/DDBJ whole genome shotgun (WGS) entry which is preliminary data.</text>
</comment>
<dbReference type="PROSITE" id="PS01174">
    <property type="entry name" value="LIPASE_GDXG_SER"/>
    <property type="match status" value="1"/>
</dbReference>
<dbReference type="GO" id="GO:0004806">
    <property type="term" value="F:triacylglycerol lipase activity"/>
    <property type="evidence" value="ECO:0007669"/>
    <property type="project" value="TreeGrafter"/>
</dbReference>
<proteinExistence type="inferred from homology"/>
<dbReference type="SUPFAM" id="SSF53474">
    <property type="entry name" value="alpha/beta-Hydrolases"/>
    <property type="match status" value="1"/>
</dbReference>
<dbReference type="Pfam" id="PF07859">
    <property type="entry name" value="Abhydrolase_3"/>
    <property type="match status" value="1"/>
</dbReference>
<dbReference type="Gene3D" id="3.40.50.1820">
    <property type="entry name" value="alpha/beta hydrolase"/>
    <property type="match status" value="1"/>
</dbReference>
<feature type="active site" evidence="3">
    <location>
        <position position="144"/>
    </location>
</feature>
<protein>
    <submittedName>
        <fullName evidence="6">Alpha/beta hydrolase</fullName>
    </submittedName>
</protein>
<organism evidence="6 7">
    <name type="scientific">Streptomyces luteolifulvus</name>
    <dbReference type="NCBI Taxonomy" id="2615112"/>
    <lineage>
        <taxon>Bacteria</taxon>
        <taxon>Bacillati</taxon>
        <taxon>Actinomycetota</taxon>
        <taxon>Actinomycetes</taxon>
        <taxon>Kitasatosporales</taxon>
        <taxon>Streptomycetaceae</taxon>
        <taxon>Streptomyces</taxon>
    </lineage>
</organism>
<evidence type="ECO:0000256" key="1">
    <source>
        <dbReference type="ARBA" id="ARBA00010515"/>
    </source>
</evidence>
<gene>
    <name evidence="6" type="ORF">F7R91_08745</name>
</gene>
<dbReference type="Proteomes" id="UP000442707">
    <property type="component" value="Unassembled WGS sequence"/>
</dbReference>
<dbReference type="PROSITE" id="PS01173">
    <property type="entry name" value="LIPASE_GDXG_HIS"/>
    <property type="match status" value="1"/>
</dbReference>
<keyword evidence="2 6" id="KW-0378">Hydrolase</keyword>
<feature type="domain" description="Alpha/beta hydrolase fold-3" evidence="5">
    <location>
        <begin position="70"/>
        <end position="273"/>
    </location>
</feature>
<evidence type="ECO:0000313" key="6">
    <source>
        <dbReference type="EMBL" id="KAB1148832.1"/>
    </source>
</evidence>
<dbReference type="PANTHER" id="PTHR48081:SF30">
    <property type="entry name" value="ACETYL-HYDROLASE LIPR-RELATED"/>
    <property type="match status" value="1"/>
</dbReference>
<dbReference type="PANTHER" id="PTHR48081">
    <property type="entry name" value="AB HYDROLASE SUPERFAMILY PROTEIN C4A8.06C"/>
    <property type="match status" value="1"/>
</dbReference>
<dbReference type="InterPro" id="IPR029058">
    <property type="entry name" value="AB_hydrolase_fold"/>
</dbReference>
<evidence type="ECO:0000256" key="4">
    <source>
        <dbReference type="SAM" id="MobiDB-lite"/>
    </source>
</evidence>
<feature type="compositionally biased region" description="Basic and acidic residues" evidence="4">
    <location>
        <begin position="1"/>
        <end position="11"/>
    </location>
</feature>
<reference evidence="6 7" key="1">
    <citation type="submission" date="2019-09" db="EMBL/GenBank/DDBJ databases">
        <title>Screening of Novel Bioactive Compounds from Soil-Associated.</title>
        <authorList>
            <person name="Zhao S."/>
        </authorList>
    </citation>
    <scope>NUCLEOTIDE SEQUENCE [LARGE SCALE GENOMIC DNA]</scope>
    <source>
        <strain evidence="6 7">HIT-DPA4</strain>
    </source>
</reference>
<accession>A0A6H9V2Z8</accession>
<dbReference type="AlphaFoldDB" id="A0A6H9V2Z8"/>